<reference evidence="4" key="1">
    <citation type="submission" date="2023-07" db="EMBL/GenBank/DDBJ databases">
        <title>Bifidobacterium aquikefiriaerophilum sp. nov. and Bifidobacterium eccum sp. nov., isolated from water kefir.</title>
        <authorList>
            <person name="Breselge S."/>
            <person name="Bellassi P."/>
            <person name="Barcenilla C."/>
            <person name="Alvarez-Ordonez A."/>
            <person name="Morelli L."/>
            <person name="Cotter P.D."/>
        </authorList>
    </citation>
    <scope>NUCLEOTIDE SEQUENCE</scope>
    <source>
        <strain evidence="4">WK012_4_13</strain>
        <strain evidence="3">WK013_4_14</strain>
        <strain evidence="2">WK048_4_13</strain>
    </source>
</reference>
<dbReference type="EMBL" id="CP129682">
    <property type="protein sequence ID" value="XDS48800.1"/>
    <property type="molecule type" value="Genomic_DNA"/>
</dbReference>
<evidence type="ECO:0000313" key="4">
    <source>
        <dbReference type="EMBL" id="XDS50027.1"/>
    </source>
</evidence>
<dbReference type="EMBL" id="CP129675">
    <property type="protein sequence ID" value="XDS46419.1"/>
    <property type="molecule type" value="Genomic_DNA"/>
</dbReference>
<proteinExistence type="predicted"/>
<accession>A0AB39UM36</accession>
<gene>
    <name evidence="4" type="ORF">QN062_06335</name>
    <name evidence="3" type="ORF">QN216_00530</name>
    <name evidence="2" type="ORF">QN217_09915</name>
</gene>
<dbReference type="InterPro" id="IPR051044">
    <property type="entry name" value="MAG_DAG_Lipase"/>
</dbReference>
<dbReference type="KEGG" id="bfk:QN062_06335"/>
<dbReference type="Pfam" id="PF12146">
    <property type="entry name" value="Hydrolase_4"/>
    <property type="match status" value="1"/>
</dbReference>
<protein>
    <submittedName>
        <fullName evidence="4">Alpha/beta hydrolase</fullName>
    </submittedName>
</protein>
<dbReference type="PANTHER" id="PTHR11614">
    <property type="entry name" value="PHOSPHOLIPASE-RELATED"/>
    <property type="match status" value="1"/>
</dbReference>
<evidence type="ECO:0000313" key="2">
    <source>
        <dbReference type="EMBL" id="XDS46419.1"/>
    </source>
</evidence>
<feature type="domain" description="Serine aminopeptidase S33" evidence="1">
    <location>
        <begin position="72"/>
        <end position="326"/>
    </location>
</feature>
<evidence type="ECO:0000313" key="3">
    <source>
        <dbReference type="EMBL" id="XDS48800.1"/>
    </source>
</evidence>
<dbReference type="InterPro" id="IPR022742">
    <property type="entry name" value="Hydrolase_4"/>
</dbReference>
<dbReference type="GO" id="GO:0016787">
    <property type="term" value="F:hydrolase activity"/>
    <property type="evidence" value="ECO:0007669"/>
    <property type="project" value="UniProtKB-KW"/>
</dbReference>
<dbReference type="SUPFAM" id="SSF53474">
    <property type="entry name" value="alpha/beta-Hydrolases"/>
    <property type="match status" value="1"/>
</dbReference>
<name>A0AB39UM36_9BIFI</name>
<dbReference type="EMBL" id="CP129683">
    <property type="protein sequence ID" value="XDS50027.1"/>
    <property type="molecule type" value="Genomic_DNA"/>
</dbReference>
<keyword evidence="4" id="KW-0378">Hydrolase</keyword>
<evidence type="ECO:0000259" key="1">
    <source>
        <dbReference type="Pfam" id="PF12146"/>
    </source>
</evidence>
<dbReference type="AlphaFoldDB" id="A0AB39UM36"/>
<organism evidence="4">
    <name type="scientific">Bifidobacterium fermentum</name>
    <dbReference type="NCBI Taxonomy" id="3059035"/>
    <lineage>
        <taxon>Bacteria</taxon>
        <taxon>Bacillati</taxon>
        <taxon>Actinomycetota</taxon>
        <taxon>Actinomycetes</taxon>
        <taxon>Bifidobacteriales</taxon>
        <taxon>Bifidobacteriaceae</taxon>
        <taxon>Bifidobacterium</taxon>
    </lineage>
</organism>
<dbReference type="Gene3D" id="3.40.50.1820">
    <property type="entry name" value="alpha/beta hydrolase"/>
    <property type="match status" value="1"/>
</dbReference>
<sequence length="349" mass="39071">MKVDLLDERGYEQTMRETVLPSLDACRSEGWLTASAGSRASQENDAGKIHFVCFDAHAFGELHISGATARFRGAVVISHGITEFAEKFNEIAWYFLKAGYSVCIIEHRGHGQSARDVTDPNLVWIDDWNRYIEDMAHFCSQIAQEYADGLPLCLFGHSMGGGIGAAVLEQHPTIFDKAVLSSPMIAPRIGLPDWLATAFINAACDIGFSKRMAPGQLPFVTALSDRDYEHASASRVNWFHALRMNDVRRQTSAPTYSWVREALRLSHSVLQSNMCDRIETPLLVFQAGDDDYVLNPPQNRFVQQVRDGGCPAELIRMDNARHEIFGMPNAAMEPYVDRIISFFNDPIRL</sequence>
<dbReference type="InterPro" id="IPR029058">
    <property type="entry name" value="AB_hydrolase_fold"/>
</dbReference>
<dbReference type="RefSeq" id="WP_369340999.1">
    <property type="nucleotide sequence ID" value="NZ_CP129675.1"/>
</dbReference>